<sequence length="68" mass="6901">MLLVVGDDDLDLRLLAGLLGRGLVGHVRTSVACGHGGASPEAIGREGVGVEPPRLAASIRPVATKVHP</sequence>
<accession>A0A8J3ACD9</accession>
<reference evidence="1" key="2">
    <citation type="submission" date="2020-09" db="EMBL/GenBank/DDBJ databases">
        <authorList>
            <person name="Sun Q."/>
            <person name="Zhou Y."/>
        </authorList>
    </citation>
    <scope>NUCLEOTIDE SEQUENCE</scope>
    <source>
        <strain evidence="1">CGMCC 1.14988</strain>
    </source>
</reference>
<dbReference type="EMBL" id="BMHA01000011">
    <property type="protein sequence ID" value="GGI08372.1"/>
    <property type="molecule type" value="Genomic_DNA"/>
</dbReference>
<evidence type="ECO:0000313" key="2">
    <source>
        <dbReference type="Proteomes" id="UP000650511"/>
    </source>
</evidence>
<dbReference type="Proteomes" id="UP000650511">
    <property type="component" value="Unassembled WGS sequence"/>
</dbReference>
<name>A0A8J3ACD9_9ACTN</name>
<protein>
    <submittedName>
        <fullName evidence="1">Uncharacterized protein</fullName>
    </submittedName>
</protein>
<proteinExistence type="predicted"/>
<comment type="caution">
    <text evidence="1">The sequence shown here is derived from an EMBL/GenBank/DDBJ whole genome shotgun (WGS) entry which is preliminary data.</text>
</comment>
<organism evidence="1 2">
    <name type="scientific">Egicoccus halophilus</name>
    <dbReference type="NCBI Taxonomy" id="1670830"/>
    <lineage>
        <taxon>Bacteria</taxon>
        <taxon>Bacillati</taxon>
        <taxon>Actinomycetota</taxon>
        <taxon>Nitriliruptoria</taxon>
        <taxon>Egicoccales</taxon>
        <taxon>Egicoccaceae</taxon>
        <taxon>Egicoccus</taxon>
    </lineage>
</organism>
<dbReference type="AlphaFoldDB" id="A0A8J3ACD9"/>
<reference evidence="1" key="1">
    <citation type="journal article" date="2014" name="Int. J. Syst. Evol. Microbiol.">
        <title>Complete genome sequence of Corynebacterium casei LMG S-19264T (=DSM 44701T), isolated from a smear-ripened cheese.</title>
        <authorList>
            <consortium name="US DOE Joint Genome Institute (JGI-PGF)"/>
            <person name="Walter F."/>
            <person name="Albersmeier A."/>
            <person name="Kalinowski J."/>
            <person name="Ruckert C."/>
        </authorList>
    </citation>
    <scope>NUCLEOTIDE SEQUENCE</scope>
    <source>
        <strain evidence="1">CGMCC 1.14988</strain>
    </source>
</reference>
<evidence type="ECO:0000313" key="1">
    <source>
        <dbReference type="EMBL" id="GGI08372.1"/>
    </source>
</evidence>
<gene>
    <name evidence="1" type="ORF">GCM10011354_28760</name>
</gene>
<keyword evidence="2" id="KW-1185">Reference proteome</keyword>